<dbReference type="RefSeq" id="WP_327967229.1">
    <property type="nucleotide sequence ID" value="NZ_JARMQG010000084.1"/>
</dbReference>
<dbReference type="PROSITE" id="PS51740">
    <property type="entry name" value="SPOVT_ABRB"/>
    <property type="match status" value="1"/>
</dbReference>
<accession>A0ABU6N8H8</accession>
<reference evidence="3 4" key="1">
    <citation type="submission" date="2023-03" db="EMBL/GenBank/DDBJ databases">
        <title>Bacillus Genome Sequencing.</title>
        <authorList>
            <person name="Dunlap C."/>
        </authorList>
    </citation>
    <scope>NUCLEOTIDE SEQUENCE [LARGE SCALE GENOMIC DNA]</scope>
    <source>
        <strain evidence="3 4">B-14544</strain>
    </source>
</reference>
<protein>
    <submittedName>
        <fullName evidence="3">AbrB/MazE/SpoVT family DNA-binding domain-containing protein</fullName>
    </submittedName>
</protein>
<dbReference type="Proteomes" id="UP001330749">
    <property type="component" value="Unassembled WGS sequence"/>
</dbReference>
<proteinExistence type="predicted"/>
<dbReference type="GO" id="GO:0003677">
    <property type="term" value="F:DNA binding"/>
    <property type="evidence" value="ECO:0007669"/>
    <property type="project" value="UniProtKB-KW"/>
</dbReference>
<dbReference type="InterPro" id="IPR007159">
    <property type="entry name" value="SpoVT-AbrB_dom"/>
</dbReference>
<dbReference type="EMBL" id="JARMQG010000084">
    <property type="protein sequence ID" value="MED3562324.1"/>
    <property type="molecule type" value="Genomic_DNA"/>
</dbReference>
<sequence length="77" mass="8782">MEVEKKIVRIGNSSGVVIPSEILKQIGVENGDTVYMTVEDGELFIRSESQKGTNDKFKEKVIAIIEEYMDQHEHDKK</sequence>
<name>A0ABU6N8H8_9BACI</name>
<dbReference type="SMART" id="SM00966">
    <property type="entry name" value="SpoVT_AbrB"/>
    <property type="match status" value="1"/>
</dbReference>
<comment type="caution">
    <text evidence="3">The sequence shown here is derived from an EMBL/GenBank/DDBJ whole genome shotgun (WGS) entry which is preliminary data.</text>
</comment>
<evidence type="ECO:0000256" key="1">
    <source>
        <dbReference type="PROSITE-ProRule" id="PRU01076"/>
    </source>
</evidence>
<gene>
    <name evidence="3" type="ORF">P4447_07635</name>
</gene>
<keyword evidence="4" id="KW-1185">Reference proteome</keyword>
<dbReference type="Gene3D" id="2.10.260.10">
    <property type="match status" value="1"/>
</dbReference>
<organism evidence="3 4">
    <name type="scientific">Bacillus xiapuensis</name>
    <dbReference type="NCBI Taxonomy" id="2014075"/>
    <lineage>
        <taxon>Bacteria</taxon>
        <taxon>Bacillati</taxon>
        <taxon>Bacillota</taxon>
        <taxon>Bacilli</taxon>
        <taxon>Bacillales</taxon>
        <taxon>Bacillaceae</taxon>
        <taxon>Bacillus</taxon>
    </lineage>
</organism>
<dbReference type="SUPFAM" id="SSF89447">
    <property type="entry name" value="AbrB/MazE/MraZ-like"/>
    <property type="match status" value="1"/>
</dbReference>
<keyword evidence="1 3" id="KW-0238">DNA-binding</keyword>
<evidence type="ECO:0000313" key="3">
    <source>
        <dbReference type="EMBL" id="MED3562324.1"/>
    </source>
</evidence>
<dbReference type="Pfam" id="PF04014">
    <property type="entry name" value="MazE_antitoxin"/>
    <property type="match status" value="1"/>
</dbReference>
<dbReference type="InterPro" id="IPR037914">
    <property type="entry name" value="SpoVT-AbrB_sf"/>
</dbReference>
<feature type="domain" description="SpoVT-AbrB" evidence="2">
    <location>
        <begin position="5"/>
        <end position="50"/>
    </location>
</feature>
<evidence type="ECO:0000259" key="2">
    <source>
        <dbReference type="PROSITE" id="PS51740"/>
    </source>
</evidence>
<evidence type="ECO:0000313" key="4">
    <source>
        <dbReference type="Proteomes" id="UP001330749"/>
    </source>
</evidence>